<organism evidence="2 3">
    <name type="scientific">Streptomyces cadmiisoli</name>
    <dbReference type="NCBI Taxonomy" id="2184053"/>
    <lineage>
        <taxon>Bacteria</taxon>
        <taxon>Bacillati</taxon>
        <taxon>Actinomycetota</taxon>
        <taxon>Actinomycetes</taxon>
        <taxon>Kitasatosporales</taxon>
        <taxon>Streptomycetaceae</taxon>
        <taxon>Streptomyces</taxon>
        <taxon>Streptomyces aurantiacus group</taxon>
    </lineage>
</organism>
<dbReference type="GO" id="GO:0005975">
    <property type="term" value="P:carbohydrate metabolic process"/>
    <property type="evidence" value="ECO:0007669"/>
    <property type="project" value="InterPro"/>
</dbReference>
<reference evidence="3" key="1">
    <citation type="submission" date="2018-06" db="EMBL/GenBank/DDBJ databases">
        <authorList>
            <person name="Li K."/>
        </authorList>
    </citation>
    <scope>NUCLEOTIDE SEQUENCE [LARGE SCALE GENOMIC DNA]</scope>
    <source>
        <strain evidence="3">ZFG47</strain>
        <plasmid evidence="3">unnamed1</plasmid>
    </source>
</reference>
<dbReference type="GO" id="GO:0016810">
    <property type="term" value="F:hydrolase activity, acting on carbon-nitrogen (but not peptide) bonds"/>
    <property type="evidence" value="ECO:0007669"/>
    <property type="project" value="InterPro"/>
</dbReference>
<keyword evidence="3" id="KW-1185">Reference proteome</keyword>
<dbReference type="InterPro" id="IPR002509">
    <property type="entry name" value="NODB_dom"/>
</dbReference>
<dbReference type="Proteomes" id="UP000249616">
    <property type="component" value="Plasmid unnamed1"/>
</dbReference>
<dbReference type="PROSITE" id="PS51677">
    <property type="entry name" value="NODB"/>
    <property type="match status" value="1"/>
</dbReference>
<protein>
    <submittedName>
        <fullName evidence="2">Ribulose phosphate epimerase</fullName>
    </submittedName>
</protein>
<dbReference type="KEGG" id="scad:DN051_43910"/>
<geneLocation type="plasmid" evidence="2 3">
    <name>unnamed1</name>
</geneLocation>
<name>A0A2Z4JES1_9ACTN</name>
<dbReference type="Gene3D" id="3.20.20.370">
    <property type="entry name" value="Glycoside hydrolase/deacetylase"/>
    <property type="match status" value="1"/>
</dbReference>
<accession>A0A2Z4JES1</accession>
<sequence>MNPDTNSSPTLALTFDVDTEEVWLAEDPRNATRPVLLSQGGYEMRRGLPEVLRLLRSNEVTGTFFVPGRVAERHPDAVRAIADDGHEVACHGYTHRSPADLPLDEETEELTRALAAFDRLGIQVSGYRSPSWELSASSLGILEKAGIRYSSNFMDDVVPYIHPGTRIVELPVHWALDDAAHFWFSNESWSKKISTNSEVEEIWTDELLGIASIGGCCILTLHPQIIGRPGRLRLLERFIARAREVPGLRLATCADIAASTLPSEEGPRS</sequence>
<evidence type="ECO:0000259" key="1">
    <source>
        <dbReference type="PROSITE" id="PS51677"/>
    </source>
</evidence>
<dbReference type="CDD" id="cd10938">
    <property type="entry name" value="CE4_HpPgdA_like"/>
    <property type="match status" value="1"/>
</dbReference>
<gene>
    <name evidence="2" type="ORF">DN051_43910</name>
</gene>
<feature type="domain" description="NodB homology" evidence="1">
    <location>
        <begin position="32"/>
        <end position="251"/>
    </location>
</feature>
<dbReference type="Pfam" id="PF01522">
    <property type="entry name" value="Polysacc_deac_1"/>
    <property type="match status" value="1"/>
</dbReference>
<evidence type="ECO:0000313" key="2">
    <source>
        <dbReference type="EMBL" id="AWW43491.1"/>
    </source>
</evidence>
<dbReference type="PANTHER" id="PTHR47561">
    <property type="entry name" value="POLYSACCHARIDE DEACETYLASE FAMILY PROTEIN (AFU_ORTHOLOGUE AFUA_6G05030)"/>
    <property type="match status" value="1"/>
</dbReference>
<dbReference type="SUPFAM" id="SSF88713">
    <property type="entry name" value="Glycoside hydrolase/deacetylase"/>
    <property type="match status" value="1"/>
</dbReference>
<evidence type="ECO:0000313" key="3">
    <source>
        <dbReference type="Proteomes" id="UP000249616"/>
    </source>
</evidence>
<dbReference type="EMBL" id="CP030074">
    <property type="protein sequence ID" value="AWW43491.1"/>
    <property type="molecule type" value="Genomic_DNA"/>
</dbReference>
<dbReference type="PANTHER" id="PTHR47561:SF1">
    <property type="entry name" value="POLYSACCHARIDE DEACETYLASE FAMILY PROTEIN (AFU_ORTHOLOGUE AFUA_6G05030)"/>
    <property type="match status" value="1"/>
</dbReference>
<proteinExistence type="predicted"/>
<dbReference type="RefSeq" id="WP_112443283.1">
    <property type="nucleotide sequence ID" value="NZ_CP030074.1"/>
</dbReference>
<keyword evidence="2" id="KW-0614">Plasmid</keyword>
<dbReference type="AlphaFoldDB" id="A0A2Z4JES1"/>
<dbReference type="InterPro" id="IPR011330">
    <property type="entry name" value="Glyco_hydro/deAcase_b/a-brl"/>
</dbReference>
<dbReference type="InterPro" id="IPR037950">
    <property type="entry name" value="PgdA-like"/>
</dbReference>